<dbReference type="RefSeq" id="WP_110445726.1">
    <property type="nucleotide sequence ID" value="NZ_QGLG01000002.1"/>
</dbReference>
<feature type="region of interest" description="Disordered" evidence="1">
    <location>
        <begin position="27"/>
        <end position="50"/>
    </location>
</feature>
<sequence length="184" mass="20521">MKREELKKLNLTDEQIDKVMSLHGADVESMKSKSEELNKTNESLQSQIAERDKDLKTLKKQAGDNEELSNQFKELQSKYKQDTENLTKELQQTKLNSAVDSALGKAKVRNAKAAKALLNLDEVKLNDKGEVEGLDNQISSLQKTDGYLFDQGSKEPYQPQGGGSKTDPDPVATMTNIFKGEESK</sequence>
<comment type="caution">
    <text evidence="2">The sequence shown here is derived from an EMBL/GenBank/DDBJ whole genome shotgun (WGS) entry which is preliminary data.</text>
</comment>
<evidence type="ECO:0000313" key="2">
    <source>
        <dbReference type="EMBL" id="PXY84101.1"/>
    </source>
</evidence>
<name>A0ABX5N2U0_9LACO</name>
<organism evidence="2 3">
    <name type="scientific">Lactobacillus melliventris</name>
    <dbReference type="NCBI Taxonomy" id="1218507"/>
    <lineage>
        <taxon>Bacteria</taxon>
        <taxon>Bacillati</taxon>
        <taxon>Bacillota</taxon>
        <taxon>Bacilli</taxon>
        <taxon>Lactobacillales</taxon>
        <taxon>Lactobacillaceae</taxon>
        <taxon>Lactobacillus</taxon>
    </lineage>
</organism>
<accession>A0ABX5N2U0</accession>
<dbReference type="InterPro" id="IPR009636">
    <property type="entry name" value="SCAF"/>
</dbReference>
<gene>
    <name evidence="2" type="ORF">DK873_02750</name>
</gene>
<feature type="compositionally biased region" description="Basic and acidic residues" evidence="1">
    <location>
        <begin position="27"/>
        <end position="39"/>
    </location>
</feature>
<reference evidence="2 3" key="1">
    <citation type="submission" date="2018-05" db="EMBL/GenBank/DDBJ databases">
        <title>Reference genomes for bee gut microbiota database.</title>
        <authorList>
            <person name="Ellegaard K.M."/>
        </authorList>
    </citation>
    <scope>NUCLEOTIDE SEQUENCE [LARGE SCALE GENOMIC DNA]</scope>
    <source>
        <strain evidence="2 3">ESL0184</strain>
    </source>
</reference>
<dbReference type="EMBL" id="QGLG01000002">
    <property type="protein sequence ID" value="PXY84101.1"/>
    <property type="molecule type" value="Genomic_DNA"/>
</dbReference>
<evidence type="ECO:0000256" key="1">
    <source>
        <dbReference type="SAM" id="MobiDB-lite"/>
    </source>
</evidence>
<dbReference type="Proteomes" id="UP000247698">
    <property type="component" value="Unassembled WGS sequence"/>
</dbReference>
<dbReference type="Pfam" id="PF06810">
    <property type="entry name" value="Phage_scaffold"/>
    <property type="match status" value="1"/>
</dbReference>
<keyword evidence="3" id="KW-1185">Reference proteome</keyword>
<proteinExistence type="predicted"/>
<protein>
    <submittedName>
        <fullName evidence="2">Phage capsid protein</fullName>
    </submittedName>
</protein>
<feature type="region of interest" description="Disordered" evidence="1">
    <location>
        <begin position="145"/>
        <end position="184"/>
    </location>
</feature>
<evidence type="ECO:0000313" key="3">
    <source>
        <dbReference type="Proteomes" id="UP000247698"/>
    </source>
</evidence>